<dbReference type="Pfam" id="PF08817">
    <property type="entry name" value="YukD"/>
    <property type="match status" value="1"/>
</dbReference>
<comment type="subcellular location">
    <subcellularLocation>
        <location evidence="1">Cell membrane</location>
        <topology evidence="1">Multi-pass membrane protein</topology>
    </subcellularLocation>
</comment>
<feature type="domain" description="EccD-like transmembrane" evidence="8">
    <location>
        <begin position="114"/>
        <end position="433"/>
    </location>
</feature>
<feature type="transmembrane region" description="Helical" evidence="7">
    <location>
        <begin position="377"/>
        <end position="394"/>
    </location>
</feature>
<keyword evidence="3" id="KW-1003">Cell membrane</keyword>
<feature type="transmembrane region" description="Helical" evidence="7">
    <location>
        <begin position="248"/>
        <end position="269"/>
    </location>
</feature>
<evidence type="ECO:0000256" key="2">
    <source>
        <dbReference type="ARBA" id="ARBA00006162"/>
    </source>
</evidence>
<feature type="transmembrane region" description="Helical" evidence="7">
    <location>
        <begin position="164"/>
        <end position="184"/>
    </location>
</feature>
<name>A0A853ESV1_9MICO</name>
<dbReference type="NCBIfam" id="TIGR03920">
    <property type="entry name" value="T7SS_EccD"/>
    <property type="match status" value="1"/>
</dbReference>
<evidence type="ECO:0000256" key="1">
    <source>
        <dbReference type="ARBA" id="ARBA00004651"/>
    </source>
</evidence>
<reference evidence="9 10" key="1">
    <citation type="submission" date="2020-07" db="EMBL/GenBank/DDBJ databases">
        <title>MOT database genomes.</title>
        <authorList>
            <person name="Joseph S."/>
            <person name="Aduse-Opoku J."/>
            <person name="Hashim A."/>
            <person name="Wade W."/>
            <person name="Curtis M."/>
        </authorList>
    </citation>
    <scope>NUCLEOTIDE SEQUENCE [LARGE SCALE GENOMIC DNA]</scope>
    <source>
        <strain evidence="9 10">DSM 100099</strain>
    </source>
</reference>
<feature type="transmembrane region" description="Helical" evidence="7">
    <location>
        <begin position="406"/>
        <end position="429"/>
    </location>
</feature>
<dbReference type="GO" id="GO:0005886">
    <property type="term" value="C:plasma membrane"/>
    <property type="evidence" value="ECO:0007669"/>
    <property type="project" value="UniProtKB-SubCell"/>
</dbReference>
<feature type="transmembrane region" description="Helical" evidence="7">
    <location>
        <begin position="137"/>
        <end position="157"/>
    </location>
</feature>
<protein>
    <submittedName>
        <fullName evidence="9">Type VII secretion integral membrane protein EccD</fullName>
    </submittedName>
</protein>
<evidence type="ECO:0000256" key="5">
    <source>
        <dbReference type="ARBA" id="ARBA00022989"/>
    </source>
</evidence>
<dbReference type="RefSeq" id="WP_179913300.1">
    <property type="nucleotide sequence ID" value="NZ_JACBYE010000019.1"/>
</dbReference>
<keyword evidence="5 7" id="KW-1133">Transmembrane helix</keyword>
<dbReference type="EMBL" id="JACBYE010000019">
    <property type="protein sequence ID" value="NYS93726.1"/>
    <property type="molecule type" value="Genomic_DNA"/>
</dbReference>
<evidence type="ECO:0000256" key="3">
    <source>
        <dbReference type="ARBA" id="ARBA00022475"/>
    </source>
</evidence>
<organism evidence="9 10">
    <name type="scientific">Sanguibacter inulinus</name>
    <dbReference type="NCBI Taxonomy" id="60922"/>
    <lineage>
        <taxon>Bacteria</taxon>
        <taxon>Bacillati</taxon>
        <taxon>Actinomycetota</taxon>
        <taxon>Actinomycetes</taxon>
        <taxon>Micrococcales</taxon>
        <taxon>Sanguibacteraceae</taxon>
        <taxon>Sanguibacter</taxon>
    </lineage>
</organism>
<sequence length="437" mass="44268">MTEYTRVTIQGEGRKADLVLPDDEPVAAMLPDVLVLLDEGEARSARPVALVTRVGEQLDSSLTLAEQSVEHGALLRIVRVDEAPPPPEVADVTDVVADAVDSRADAWRPVWGVVAASVLTAVLGAYAALVAVSSLDVPLVTLLAVCAGVAVVASVLCRRHLTGPAVVLTAGAVGGAAVAALLVSADHADGSLGTSAIVWFGLTSLLVGLVGAAGARDVGLGLGGVVGTVLVGALAAMHALGWERLHSAAVVAVVGTLLLGLLPGIAMTVSGLSGLDDRVVEGNRIPRAAARRAVDATHRALTWATVATAVVVGSCAWVLAGAPDTATRVLTACLAVVLLLRTRVFPLAPQRLVLMLAGLVPLVALLVDLGSTEPEQAVGVALGVAVLVAALVGSHPSEYLKARLRGLANIVELIAVLALVPLVLARLGVFADLVGTF</sequence>
<evidence type="ECO:0000256" key="6">
    <source>
        <dbReference type="ARBA" id="ARBA00023136"/>
    </source>
</evidence>
<feature type="transmembrane region" description="Helical" evidence="7">
    <location>
        <begin position="352"/>
        <end position="371"/>
    </location>
</feature>
<comment type="caution">
    <text evidence="9">The sequence shown here is derived from an EMBL/GenBank/DDBJ whole genome shotgun (WGS) entry which is preliminary data.</text>
</comment>
<feature type="transmembrane region" description="Helical" evidence="7">
    <location>
        <begin position="300"/>
        <end position="319"/>
    </location>
</feature>
<dbReference type="Gene3D" id="3.10.20.90">
    <property type="entry name" value="Phosphatidylinositol 3-kinase Catalytic Subunit, Chain A, domain 1"/>
    <property type="match status" value="1"/>
</dbReference>
<evidence type="ECO:0000313" key="10">
    <source>
        <dbReference type="Proteomes" id="UP000561011"/>
    </source>
</evidence>
<dbReference type="Proteomes" id="UP000561011">
    <property type="component" value="Unassembled WGS sequence"/>
</dbReference>
<evidence type="ECO:0000256" key="4">
    <source>
        <dbReference type="ARBA" id="ARBA00022692"/>
    </source>
</evidence>
<comment type="similarity">
    <text evidence="2">Belongs to the EccD/Snm4 family.</text>
</comment>
<dbReference type="Pfam" id="PF19053">
    <property type="entry name" value="EccD"/>
    <property type="match status" value="1"/>
</dbReference>
<keyword evidence="10" id="KW-1185">Reference proteome</keyword>
<feature type="transmembrane region" description="Helical" evidence="7">
    <location>
        <begin position="110"/>
        <end position="131"/>
    </location>
</feature>
<proteinExistence type="inferred from homology"/>
<feature type="transmembrane region" description="Helical" evidence="7">
    <location>
        <begin position="325"/>
        <end position="340"/>
    </location>
</feature>
<keyword evidence="4 7" id="KW-0812">Transmembrane</keyword>
<dbReference type="InterPro" id="IPR006707">
    <property type="entry name" value="T7SS_EccD"/>
</dbReference>
<dbReference type="AlphaFoldDB" id="A0A853ESV1"/>
<dbReference type="InterPro" id="IPR024962">
    <property type="entry name" value="YukD-like"/>
</dbReference>
<keyword evidence="6 7" id="KW-0472">Membrane</keyword>
<feature type="transmembrane region" description="Helical" evidence="7">
    <location>
        <begin position="196"/>
        <end position="215"/>
    </location>
</feature>
<gene>
    <name evidence="9" type="primary">eccD</name>
    <name evidence="9" type="ORF">HZZ10_09360</name>
</gene>
<dbReference type="InterPro" id="IPR044049">
    <property type="entry name" value="EccD_transm"/>
</dbReference>
<evidence type="ECO:0000256" key="7">
    <source>
        <dbReference type="SAM" id="Phobius"/>
    </source>
</evidence>
<feature type="transmembrane region" description="Helical" evidence="7">
    <location>
        <begin position="222"/>
        <end position="242"/>
    </location>
</feature>
<accession>A0A853ESV1</accession>
<evidence type="ECO:0000259" key="8">
    <source>
        <dbReference type="Pfam" id="PF19053"/>
    </source>
</evidence>
<evidence type="ECO:0000313" key="9">
    <source>
        <dbReference type="EMBL" id="NYS93726.1"/>
    </source>
</evidence>